<sequence>MAKTSLTAAEKREKNKVAVRECRKREKLELANLEERKENAVKEYAILVQQIEAIQMLMDWMQKAVEARQSSIAHNQVQGFTPQQPLVLQPQYYTFAPTAPPPQPQAAPAEVPQFYYEFPSGATTMTL</sequence>
<name>A0AC34GM21_9BILA</name>
<dbReference type="Proteomes" id="UP000887579">
    <property type="component" value="Unplaced"/>
</dbReference>
<accession>A0AC34GM21</accession>
<protein>
    <submittedName>
        <fullName evidence="2">BZIP domain-containing protein</fullName>
    </submittedName>
</protein>
<organism evidence="1 2">
    <name type="scientific">Panagrolaimus sp. ES5</name>
    <dbReference type="NCBI Taxonomy" id="591445"/>
    <lineage>
        <taxon>Eukaryota</taxon>
        <taxon>Metazoa</taxon>
        <taxon>Ecdysozoa</taxon>
        <taxon>Nematoda</taxon>
        <taxon>Chromadorea</taxon>
        <taxon>Rhabditida</taxon>
        <taxon>Tylenchina</taxon>
        <taxon>Panagrolaimomorpha</taxon>
        <taxon>Panagrolaimoidea</taxon>
        <taxon>Panagrolaimidae</taxon>
        <taxon>Panagrolaimus</taxon>
    </lineage>
</organism>
<reference evidence="2" key="1">
    <citation type="submission" date="2022-11" db="UniProtKB">
        <authorList>
            <consortium name="WormBaseParasite"/>
        </authorList>
    </citation>
    <scope>IDENTIFICATION</scope>
</reference>
<proteinExistence type="predicted"/>
<evidence type="ECO:0000313" key="2">
    <source>
        <dbReference type="WBParaSite" id="ES5_v2.g30634.t1"/>
    </source>
</evidence>
<dbReference type="WBParaSite" id="ES5_v2.g30634.t1">
    <property type="protein sequence ID" value="ES5_v2.g30634.t1"/>
    <property type="gene ID" value="ES5_v2.g30634"/>
</dbReference>
<evidence type="ECO:0000313" key="1">
    <source>
        <dbReference type="Proteomes" id="UP000887579"/>
    </source>
</evidence>